<dbReference type="EMBL" id="JACIIX010000011">
    <property type="protein sequence ID" value="MBB6211512.1"/>
    <property type="molecule type" value="Genomic_DNA"/>
</dbReference>
<dbReference type="InterPro" id="IPR036388">
    <property type="entry name" value="WH-like_DNA-bd_sf"/>
</dbReference>
<dbReference type="AlphaFoldDB" id="A0A7W9ZJ22"/>
<dbReference type="Proteomes" id="UP000544872">
    <property type="component" value="Unassembled WGS sequence"/>
</dbReference>
<organism evidence="2 3">
    <name type="scientific">Novispirillum itersonii</name>
    <name type="common">Aquaspirillum itersonii</name>
    <dbReference type="NCBI Taxonomy" id="189"/>
    <lineage>
        <taxon>Bacteria</taxon>
        <taxon>Pseudomonadati</taxon>
        <taxon>Pseudomonadota</taxon>
        <taxon>Alphaproteobacteria</taxon>
        <taxon>Rhodospirillales</taxon>
        <taxon>Novispirillaceae</taxon>
        <taxon>Novispirillum</taxon>
    </lineage>
</organism>
<evidence type="ECO:0000259" key="1">
    <source>
        <dbReference type="Pfam" id="PF21906"/>
    </source>
</evidence>
<feature type="domain" description="NrtR DNA-binding winged helix" evidence="1">
    <location>
        <begin position="272"/>
        <end position="332"/>
    </location>
</feature>
<name>A0A7W9ZJ22_NOVIT</name>
<proteinExistence type="predicted"/>
<protein>
    <recommendedName>
        <fullName evidence="1">NrtR DNA-binding winged helix domain-containing protein</fullName>
    </recommendedName>
</protein>
<dbReference type="PIRSF" id="PIRSF019423">
    <property type="entry name" value="NMN_biosyn"/>
    <property type="match status" value="1"/>
</dbReference>
<dbReference type="Gene3D" id="1.10.10.10">
    <property type="entry name" value="Winged helix-like DNA-binding domain superfamily/Winged helix DNA-binding domain"/>
    <property type="match status" value="1"/>
</dbReference>
<keyword evidence="3" id="KW-1185">Reference proteome</keyword>
<dbReference type="Gene3D" id="3.90.79.10">
    <property type="entry name" value="Nucleoside Triphosphate Pyrophosphohydrolase"/>
    <property type="match status" value="1"/>
</dbReference>
<dbReference type="SUPFAM" id="SSF55811">
    <property type="entry name" value="Nudix"/>
    <property type="match status" value="1"/>
</dbReference>
<gene>
    <name evidence="2" type="ORF">FHS48_002951</name>
</gene>
<dbReference type="CDD" id="cd18873">
    <property type="entry name" value="NUDIX_NadM_like"/>
    <property type="match status" value="1"/>
</dbReference>
<evidence type="ECO:0000313" key="2">
    <source>
        <dbReference type="EMBL" id="MBB6211512.1"/>
    </source>
</evidence>
<dbReference type="InterPro" id="IPR036390">
    <property type="entry name" value="WH_DNA-bd_sf"/>
</dbReference>
<sequence>MPPVPAPAAATLSLTAVIAAVTDEVPRVLVARRMQHALATPAQQGAPILAADSRDSLPFGPFDPVSHNTLDHGCRQWVETQTGLSLRYVEQLFTFGGRNRDPRELYGGPRVVTVAYLALTQEDRLAGSGEASWRDWYGFLPWEDWRTGTPAIIDQVIRPHLADWAASAPAPEERRRRTERMETSFGSGPASVFDPVRALDRYEVLYEAGLVPEALRDQAELARAAGDAGALPDPVRLAVAARLGSPMALDNRRILASALARLRGKLAYRPVVFDLLPPTFTLLHLQRVVEALFGTTLHKQNFRRTIASLDVVEATGRLEAVGRGRPAELYSFRREALLERRTLGIGVPTARSCE</sequence>
<dbReference type="InterPro" id="IPR054105">
    <property type="entry name" value="WHD_NrtR"/>
</dbReference>
<reference evidence="2 3" key="1">
    <citation type="submission" date="2020-08" db="EMBL/GenBank/DDBJ databases">
        <title>Genomic Encyclopedia of Type Strains, Phase IV (KMG-IV): sequencing the most valuable type-strain genomes for metagenomic binning, comparative biology and taxonomic classification.</title>
        <authorList>
            <person name="Goeker M."/>
        </authorList>
    </citation>
    <scope>NUCLEOTIDE SEQUENCE [LARGE SCALE GENOMIC DNA]</scope>
    <source>
        <strain evidence="2 3">DSM 11590</strain>
    </source>
</reference>
<dbReference type="Pfam" id="PF21906">
    <property type="entry name" value="WHD_NrtR"/>
    <property type="match status" value="1"/>
</dbReference>
<dbReference type="SUPFAM" id="SSF46785">
    <property type="entry name" value="Winged helix' DNA-binding domain"/>
    <property type="match status" value="1"/>
</dbReference>
<evidence type="ECO:0000313" key="3">
    <source>
        <dbReference type="Proteomes" id="UP000544872"/>
    </source>
</evidence>
<dbReference type="RefSeq" id="WP_311769148.1">
    <property type="nucleotide sequence ID" value="NZ_JACIIX010000011.1"/>
</dbReference>
<dbReference type="InterPro" id="IPR015797">
    <property type="entry name" value="NUDIX_hydrolase-like_dom_sf"/>
</dbReference>
<accession>A0A7W9ZJ22</accession>
<dbReference type="InterPro" id="IPR011213">
    <property type="entry name" value="NMN_biosyn"/>
</dbReference>
<comment type="caution">
    <text evidence="2">The sequence shown here is derived from an EMBL/GenBank/DDBJ whole genome shotgun (WGS) entry which is preliminary data.</text>
</comment>